<proteinExistence type="predicted"/>
<protein>
    <submittedName>
        <fullName evidence="1">Uncharacterized protein</fullName>
    </submittedName>
</protein>
<dbReference type="AlphaFoldDB" id="A0A2T0SPM2"/>
<reference evidence="1 2" key="1">
    <citation type="submission" date="2018-03" db="EMBL/GenBank/DDBJ databases">
        <title>Genomic Encyclopedia of Archaeal and Bacterial Type Strains, Phase II (KMG-II): from individual species to whole genera.</title>
        <authorList>
            <person name="Goeker M."/>
        </authorList>
    </citation>
    <scope>NUCLEOTIDE SEQUENCE [LARGE SCALE GENOMIC DNA]</scope>
    <source>
        <strain evidence="1 2">DSM 44720</strain>
    </source>
</reference>
<gene>
    <name evidence="1" type="ORF">CLV43_114290</name>
</gene>
<dbReference type="Proteomes" id="UP000239494">
    <property type="component" value="Unassembled WGS sequence"/>
</dbReference>
<accession>A0A2T0SPM2</accession>
<comment type="caution">
    <text evidence="1">The sequence shown here is derived from an EMBL/GenBank/DDBJ whole genome shotgun (WGS) entry which is preliminary data.</text>
</comment>
<dbReference type="EMBL" id="PVTF01000014">
    <property type="protein sequence ID" value="PRY35372.1"/>
    <property type="molecule type" value="Genomic_DNA"/>
</dbReference>
<organism evidence="1 2">
    <name type="scientific">Umezawaea tangerina</name>
    <dbReference type="NCBI Taxonomy" id="84725"/>
    <lineage>
        <taxon>Bacteria</taxon>
        <taxon>Bacillati</taxon>
        <taxon>Actinomycetota</taxon>
        <taxon>Actinomycetes</taxon>
        <taxon>Pseudonocardiales</taxon>
        <taxon>Pseudonocardiaceae</taxon>
        <taxon>Umezawaea</taxon>
    </lineage>
</organism>
<sequence length="180" mass="20193">MANVEDQGLGADVVHPDAAPFDGWSWREPTHGEHFRRCSFCGSVNPDDLLAEPFWTAKWADQKYGWPHKFYVDIPNREPEALFVVSATTTERPPEGTSGWVAWADLTPDQLAAATLHGYNRGDYRPTFLIFGTRANHFGKFYSVHLSAPALAESVRQAIERQSGIAFEFLPNGRVSWRSA</sequence>
<keyword evidence="2" id="KW-1185">Reference proteome</keyword>
<evidence type="ECO:0000313" key="2">
    <source>
        <dbReference type="Proteomes" id="UP000239494"/>
    </source>
</evidence>
<evidence type="ECO:0000313" key="1">
    <source>
        <dbReference type="EMBL" id="PRY35372.1"/>
    </source>
</evidence>
<name>A0A2T0SPM2_9PSEU</name>